<accession>X6MZR1</accession>
<name>X6MZR1_RETFI</name>
<organism evidence="2 3">
    <name type="scientific">Reticulomyxa filosa</name>
    <dbReference type="NCBI Taxonomy" id="46433"/>
    <lineage>
        <taxon>Eukaryota</taxon>
        <taxon>Sar</taxon>
        <taxon>Rhizaria</taxon>
        <taxon>Retaria</taxon>
        <taxon>Foraminifera</taxon>
        <taxon>Monothalamids</taxon>
        <taxon>Reticulomyxidae</taxon>
        <taxon>Reticulomyxa</taxon>
    </lineage>
</organism>
<proteinExistence type="predicted"/>
<dbReference type="Proteomes" id="UP000023152">
    <property type="component" value="Unassembled WGS sequence"/>
</dbReference>
<reference evidence="2 3" key="1">
    <citation type="journal article" date="2013" name="Curr. Biol.">
        <title>The Genome of the Foraminiferan Reticulomyxa filosa.</title>
        <authorList>
            <person name="Glockner G."/>
            <person name="Hulsmann N."/>
            <person name="Schleicher M."/>
            <person name="Noegel A.A."/>
            <person name="Eichinger L."/>
            <person name="Gallinger C."/>
            <person name="Pawlowski J."/>
            <person name="Sierra R."/>
            <person name="Euteneuer U."/>
            <person name="Pillet L."/>
            <person name="Moustafa A."/>
            <person name="Platzer M."/>
            <person name="Groth M."/>
            <person name="Szafranski K."/>
            <person name="Schliwa M."/>
        </authorList>
    </citation>
    <scope>NUCLEOTIDE SEQUENCE [LARGE SCALE GENOMIC DNA]</scope>
</reference>
<feature type="transmembrane region" description="Helical" evidence="1">
    <location>
        <begin position="88"/>
        <end position="106"/>
    </location>
</feature>
<gene>
    <name evidence="2" type="ORF">RFI_18280</name>
</gene>
<evidence type="ECO:0000256" key="1">
    <source>
        <dbReference type="SAM" id="Phobius"/>
    </source>
</evidence>
<sequence>METARITCCFLYIGKKKVVIVPRQHEQKYLEKIESYLSEKSESHGVVLSNVEKRRCWRRSRVEFIFAKNFNSITVGIFAEVKKKKKKIICICMYIFILTQLLSHTMNVKTRMEINAIQKKKKKKGIGK</sequence>
<keyword evidence="1" id="KW-1133">Transmembrane helix</keyword>
<keyword evidence="1" id="KW-0812">Transmembrane</keyword>
<dbReference type="AlphaFoldDB" id="X6MZR1"/>
<keyword evidence="1" id="KW-0472">Membrane</keyword>
<protein>
    <submittedName>
        <fullName evidence="2">Uncharacterized protein</fullName>
    </submittedName>
</protein>
<evidence type="ECO:0000313" key="3">
    <source>
        <dbReference type="Proteomes" id="UP000023152"/>
    </source>
</evidence>
<comment type="caution">
    <text evidence="2">The sequence shown here is derived from an EMBL/GenBank/DDBJ whole genome shotgun (WGS) entry which is preliminary data.</text>
</comment>
<evidence type="ECO:0000313" key="2">
    <source>
        <dbReference type="EMBL" id="ETO18959.1"/>
    </source>
</evidence>
<dbReference type="EMBL" id="ASPP01014198">
    <property type="protein sequence ID" value="ETO18959.1"/>
    <property type="molecule type" value="Genomic_DNA"/>
</dbReference>
<keyword evidence="3" id="KW-1185">Reference proteome</keyword>